<sequence length="464" mass="50066">MMWPFHRLTGVGSPQRKLPDLSVCLREVHHLKPRTLTGASAKNRHRLYLRIPIFAASHFAHTLLKRKLNVETYDVVVIGAGVIGSSVAFQLARLGAKNVLVLDRGTIGAGTTSQSSGILRTHYSVKENVELARKSWDVFNSFASYLGDDEASCGLVKCGYMIVAAEGDKLEPLRASLDQQKAQGIPLELLDAKQASELLPIAQFGDAALIGYEPEAGFADAYLVATSFARAARRGGVTIRENASVNRILIQNGKVVGVSTSIGDFSTSMVISTQNIWTPELAGWTGKTLPVMPERHAVLALECEAAKYTFSMPVFKDLASPGMLYYRSYGGSQMLVSEGVVGEKLNTNEVEQGDIPMDYVVEVGTQVAERFPEYETAGIASSWTGVYDVTPDWNPVLGKLPGIEGLVVGYGFSGHGFKLSPTVGRVLAQEALGLQTDVSLKPYSIERFTTGELLTGKYGLGAVS</sequence>
<name>A0ABM8S5M0_9BURK</name>
<dbReference type="EMBL" id="CAJNAU010000045">
    <property type="protein sequence ID" value="CAE6789952.1"/>
    <property type="molecule type" value="Genomic_DNA"/>
</dbReference>
<dbReference type="Pfam" id="PF01266">
    <property type="entry name" value="DAO"/>
    <property type="match status" value="1"/>
</dbReference>
<dbReference type="SUPFAM" id="SSF51905">
    <property type="entry name" value="FAD/NAD(P)-binding domain"/>
    <property type="match status" value="1"/>
</dbReference>
<reference evidence="3 4" key="1">
    <citation type="submission" date="2021-02" db="EMBL/GenBank/DDBJ databases">
        <authorList>
            <person name="Vanwijnsberghe S."/>
        </authorList>
    </citation>
    <scope>NUCLEOTIDE SEQUENCE [LARGE SCALE GENOMIC DNA]</scope>
    <source>
        <strain evidence="3 4">R-69658</strain>
    </source>
</reference>
<dbReference type="InterPro" id="IPR036188">
    <property type="entry name" value="FAD/NAD-bd_sf"/>
</dbReference>
<protein>
    <submittedName>
        <fullName evidence="3">4-methylaminobutanoate oxidase (Formaldehyde-forming)</fullName>
        <ecNumber evidence="3">1.5.3.19</ecNumber>
    </submittedName>
</protein>
<dbReference type="Proteomes" id="UP000674425">
    <property type="component" value="Unassembled WGS sequence"/>
</dbReference>
<dbReference type="Gene3D" id="3.30.9.10">
    <property type="entry name" value="D-Amino Acid Oxidase, subunit A, domain 2"/>
    <property type="match status" value="1"/>
</dbReference>
<dbReference type="Gene3D" id="3.50.50.60">
    <property type="entry name" value="FAD/NAD(P)-binding domain"/>
    <property type="match status" value="1"/>
</dbReference>
<feature type="domain" description="FAD dependent oxidoreductase" evidence="2">
    <location>
        <begin position="74"/>
        <end position="429"/>
    </location>
</feature>
<dbReference type="GO" id="GO:0102317">
    <property type="term" value="F:4-methylaminobutyrate oxidase (demethylating) activity"/>
    <property type="evidence" value="ECO:0007669"/>
    <property type="project" value="UniProtKB-EC"/>
</dbReference>
<accession>A0ABM8S5M0</accession>
<comment type="caution">
    <text evidence="3">The sequence shown here is derived from an EMBL/GenBank/DDBJ whole genome shotgun (WGS) entry which is preliminary data.</text>
</comment>
<evidence type="ECO:0000313" key="4">
    <source>
        <dbReference type="Proteomes" id="UP000674425"/>
    </source>
</evidence>
<keyword evidence="4" id="KW-1185">Reference proteome</keyword>
<gene>
    <name evidence="3" type="primary">abo_6</name>
    <name evidence="3" type="ORF">R69658_04462</name>
</gene>
<proteinExistence type="predicted"/>
<keyword evidence="1 3" id="KW-0560">Oxidoreductase</keyword>
<evidence type="ECO:0000256" key="1">
    <source>
        <dbReference type="ARBA" id="ARBA00023002"/>
    </source>
</evidence>
<evidence type="ECO:0000259" key="2">
    <source>
        <dbReference type="Pfam" id="PF01266"/>
    </source>
</evidence>
<organism evidence="3 4">
    <name type="scientific">Paraburkholderia aspalathi</name>
    <dbReference type="NCBI Taxonomy" id="1324617"/>
    <lineage>
        <taxon>Bacteria</taxon>
        <taxon>Pseudomonadati</taxon>
        <taxon>Pseudomonadota</taxon>
        <taxon>Betaproteobacteria</taxon>
        <taxon>Burkholderiales</taxon>
        <taxon>Burkholderiaceae</taxon>
        <taxon>Paraburkholderia</taxon>
    </lineage>
</organism>
<evidence type="ECO:0000313" key="3">
    <source>
        <dbReference type="EMBL" id="CAE6789952.1"/>
    </source>
</evidence>
<dbReference type="PANTHER" id="PTHR13847">
    <property type="entry name" value="SARCOSINE DEHYDROGENASE-RELATED"/>
    <property type="match status" value="1"/>
</dbReference>
<dbReference type="InterPro" id="IPR006076">
    <property type="entry name" value="FAD-dep_OxRdtase"/>
</dbReference>
<dbReference type="PANTHER" id="PTHR13847:SF287">
    <property type="entry name" value="FAD-DEPENDENT OXIDOREDUCTASE DOMAIN-CONTAINING PROTEIN 1"/>
    <property type="match status" value="1"/>
</dbReference>
<dbReference type="EC" id="1.5.3.19" evidence="3"/>